<comment type="caution">
    <text evidence="1">The sequence shown here is derived from an EMBL/GenBank/DDBJ whole genome shotgun (WGS) entry which is preliminary data.</text>
</comment>
<protein>
    <submittedName>
        <fullName evidence="1">Uncharacterized protein</fullName>
    </submittedName>
</protein>
<evidence type="ECO:0000313" key="1">
    <source>
        <dbReference type="EMBL" id="EUA94173.1"/>
    </source>
</evidence>
<gene>
    <name evidence="1" type="ORF">I551_8539</name>
</gene>
<proteinExistence type="predicted"/>
<reference evidence="1 2" key="1">
    <citation type="submission" date="2014-01" db="EMBL/GenBank/DDBJ databases">
        <authorList>
            <person name="Dobos K."/>
            <person name="Lenaerts A."/>
            <person name="Ordway D."/>
            <person name="DeGroote M.A."/>
            <person name="Parker T."/>
            <person name="Sizemore C."/>
            <person name="Tallon L.J."/>
            <person name="Sadzewicz L.K."/>
            <person name="Sengamalay N."/>
            <person name="Fraser C.M."/>
            <person name="Hine E."/>
            <person name="Shefchek K.A."/>
            <person name="Das S.P."/>
            <person name="Tettelin H."/>
        </authorList>
    </citation>
    <scope>NUCLEOTIDE SEQUENCE [LARGE SCALE GENOMIC DNA]</scope>
    <source>
        <strain evidence="1 2">Harvey</strain>
    </source>
</reference>
<dbReference type="EMBL" id="JAOL01000011">
    <property type="protein sequence ID" value="EUA94173.1"/>
    <property type="molecule type" value="Genomic_DNA"/>
</dbReference>
<keyword evidence="2" id="KW-1185">Reference proteome</keyword>
<dbReference type="Proteomes" id="UP000020681">
    <property type="component" value="Unassembled WGS sequence"/>
</dbReference>
<name>A0ABN0RAI7_MYCUL</name>
<accession>A0ABN0RAI7</accession>
<sequence length="49" mass="4928">MLSTLAHCCAGYWCGGAVRAAADLSTMFALVPAPGSPLGYLLTALAARS</sequence>
<organism evidence="1 2">
    <name type="scientific">Mycobacterium ulcerans str. Harvey</name>
    <dbReference type="NCBI Taxonomy" id="1299332"/>
    <lineage>
        <taxon>Bacteria</taxon>
        <taxon>Bacillati</taxon>
        <taxon>Actinomycetota</taxon>
        <taxon>Actinomycetes</taxon>
        <taxon>Mycobacteriales</taxon>
        <taxon>Mycobacteriaceae</taxon>
        <taxon>Mycobacterium</taxon>
        <taxon>Mycobacterium ulcerans group</taxon>
    </lineage>
</organism>
<evidence type="ECO:0000313" key="2">
    <source>
        <dbReference type="Proteomes" id="UP000020681"/>
    </source>
</evidence>